<protein>
    <recommendedName>
        <fullName evidence="7">Peptidase S33 tripeptidyl aminopeptidase-like C-terminal domain-containing protein</fullName>
    </recommendedName>
</protein>
<dbReference type="Pfam" id="PF00561">
    <property type="entry name" value="Abhydrolase_1"/>
    <property type="match status" value="1"/>
</dbReference>
<dbReference type="Pfam" id="PF08386">
    <property type="entry name" value="Abhydrolase_4"/>
    <property type="match status" value="1"/>
</dbReference>
<evidence type="ECO:0000259" key="3">
    <source>
        <dbReference type="Pfam" id="PF00561"/>
    </source>
</evidence>
<keyword evidence="2" id="KW-0378">Hydrolase</keyword>
<dbReference type="GO" id="GO:0016787">
    <property type="term" value="F:hydrolase activity"/>
    <property type="evidence" value="ECO:0007669"/>
    <property type="project" value="UniProtKB-KW"/>
</dbReference>
<name>A0A165ZJJ7_EXIGL</name>
<dbReference type="OrthoDB" id="425534at2759"/>
<gene>
    <name evidence="5" type="ORF">EXIGLDRAFT_656341</name>
</gene>
<dbReference type="InterPro" id="IPR013595">
    <property type="entry name" value="Pept_S33_TAP-like_C"/>
</dbReference>
<dbReference type="InterPro" id="IPR029058">
    <property type="entry name" value="AB_hydrolase_fold"/>
</dbReference>
<organism evidence="5 6">
    <name type="scientific">Exidia glandulosa HHB12029</name>
    <dbReference type="NCBI Taxonomy" id="1314781"/>
    <lineage>
        <taxon>Eukaryota</taxon>
        <taxon>Fungi</taxon>
        <taxon>Dikarya</taxon>
        <taxon>Basidiomycota</taxon>
        <taxon>Agaricomycotina</taxon>
        <taxon>Agaricomycetes</taxon>
        <taxon>Auriculariales</taxon>
        <taxon>Exidiaceae</taxon>
        <taxon>Exidia</taxon>
    </lineage>
</organism>
<dbReference type="InterPro" id="IPR051601">
    <property type="entry name" value="Serine_prot/Carboxylest_S33"/>
</dbReference>
<sequence length="578" mass="63249">MSKPHTKRGRILQHCLLALGIVGLWKAYNASGPLELSPHANREVQVLADTFDWFKLLPSETLEWVRCYQEPFQCARLEVPLDYAKPRGQKAAVALLKYPSKYPVGHEKWRGPILFNPGGPGVSGVSFVRGLGANMSKIIGDEFDMLGFDPRGIGHTTPQLVVLDTQAEVMTWSLQYPPLINSTVDALAKLHGYWKIMGELADERQAHTAAHMSTAIVARDMLAITKAHGRDKLQYWGFSYGSVLGITYSAMFPDNVGRVIVDGVVDLENYYSGAWDNNLMDADKALAMVLDSCAASSTCPLHEATGKLISKRLDAILARLKTDPIPVRTSGSNYGMVDFSLARTLLFLGLTEPVGTYPLIFAALAEVEKGNGDLLFAVSGVKASSWQCECGGAEELATFPAVTLAAVACSDADVVREDLDQLKQHYANMARLSNFAEYWRIHVYCTGWKVRAVERFNGPFVGNTSFPMLFIGNTADPVTPLWAAKKMSKGFKGAVVLTQNSPGHCSLAATSLCSSKYIRAYFQNGTLPAPGTVCEDEDEIFTPDNVNGVTGERRTKALSAEDRELMDAARDLSSRFEI</sequence>
<proteinExistence type="inferred from homology"/>
<evidence type="ECO:0000256" key="2">
    <source>
        <dbReference type="ARBA" id="ARBA00022801"/>
    </source>
</evidence>
<dbReference type="PANTHER" id="PTHR43248:SF25">
    <property type="entry name" value="AB HYDROLASE-1 DOMAIN-CONTAINING PROTEIN-RELATED"/>
    <property type="match status" value="1"/>
</dbReference>
<dbReference type="Gene3D" id="3.40.50.1820">
    <property type="entry name" value="alpha/beta hydrolase"/>
    <property type="match status" value="1"/>
</dbReference>
<dbReference type="AlphaFoldDB" id="A0A165ZJJ7"/>
<evidence type="ECO:0000256" key="1">
    <source>
        <dbReference type="ARBA" id="ARBA00010088"/>
    </source>
</evidence>
<evidence type="ECO:0000259" key="4">
    <source>
        <dbReference type="Pfam" id="PF08386"/>
    </source>
</evidence>
<feature type="domain" description="AB hydrolase-1" evidence="3">
    <location>
        <begin position="112"/>
        <end position="279"/>
    </location>
</feature>
<accession>A0A165ZJJ7</accession>
<dbReference type="EMBL" id="KV426282">
    <property type="protein sequence ID" value="KZV83249.1"/>
    <property type="molecule type" value="Genomic_DNA"/>
</dbReference>
<dbReference type="InterPro" id="IPR000073">
    <property type="entry name" value="AB_hydrolase_1"/>
</dbReference>
<evidence type="ECO:0000313" key="6">
    <source>
        <dbReference type="Proteomes" id="UP000077266"/>
    </source>
</evidence>
<feature type="domain" description="Peptidase S33 tripeptidyl aminopeptidase-like C-terminal" evidence="4">
    <location>
        <begin position="435"/>
        <end position="534"/>
    </location>
</feature>
<dbReference type="STRING" id="1314781.A0A165ZJJ7"/>
<dbReference type="PANTHER" id="PTHR43248">
    <property type="entry name" value="2-SUCCINYL-6-HYDROXY-2,4-CYCLOHEXADIENE-1-CARBOXYLATE SYNTHASE"/>
    <property type="match status" value="1"/>
</dbReference>
<evidence type="ECO:0000313" key="5">
    <source>
        <dbReference type="EMBL" id="KZV83249.1"/>
    </source>
</evidence>
<evidence type="ECO:0008006" key="7">
    <source>
        <dbReference type="Google" id="ProtNLM"/>
    </source>
</evidence>
<dbReference type="Proteomes" id="UP000077266">
    <property type="component" value="Unassembled WGS sequence"/>
</dbReference>
<reference evidence="5 6" key="1">
    <citation type="journal article" date="2016" name="Mol. Biol. Evol.">
        <title>Comparative Genomics of Early-Diverging Mushroom-Forming Fungi Provides Insights into the Origins of Lignocellulose Decay Capabilities.</title>
        <authorList>
            <person name="Nagy L.G."/>
            <person name="Riley R."/>
            <person name="Tritt A."/>
            <person name="Adam C."/>
            <person name="Daum C."/>
            <person name="Floudas D."/>
            <person name="Sun H."/>
            <person name="Yadav J.S."/>
            <person name="Pangilinan J."/>
            <person name="Larsson K.H."/>
            <person name="Matsuura K."/>
            <person name="Barry K."/>
            <person name="Labutti K."/>
            <person name="Kuo R."/>
            <person name="Ohm R.A."/>
            <person name="Bhattacharya S.S."/>
            <person name="Shirouzu T."/>
            <person name="Yoshinaga Y."/>
            <person name="Martin F.M."/>
            <person name="Grigoriev I.V."/>
            <person name="Hibbett D.S."/>
        </authorList>
    </citation>
    <scope>NUCLEOTIDE SEQUENCE [LARGE SCALE GENOMIC DNA]</scope>
    <source>
        <strain evidence="5 6">HHB12029</strain>
    </source>
</reference>
<dbReference type="SUPFAM" id="SSF53474">
    <property type="entry name" value="alpha/beta-Hydrolases"/>
    <property type="match status" value="1"/>
</dbReference>
<dbReference type="InParanoid" id="A0A165ZJJ7"/>
<keyword evidence="6" id="KW-1185">Reference proteome</keyword>
<comment type="similarity">
    <text evidence="1">Belongs to the peptidase S33 family.</text>
</comment>